<dbReference type="Proteomes" id="UP001500630">
    <property type="component" value="Unassembled WGS sequence"/>
</dbReference>
<accession>A0ABP6X5R5</accession>
<evidence type="ECO:0000313" key="2">
    <source>
        <dbReference type="Proteomes" id="UP001500630"/>
    </source>
</evidence>
<keyword evidence="2" id="KW-1185">Reference proteome</keyword>
<proteinExistence type="predicted"/>
<sequence length="102" mass="11004">MVGRLHAIPIPGTGFVLDAGRDDGLKDFLAYGGGSVVSLRKQGYTGIDRRSGCRGSVITHDHAYRHHVSPSYRDVGPGLCPQQIDRTRFSVSLACACSQMET</sequence>
<reference evidence="2" key="1">
    <citation type="journal article" date="2019" name="Int. J. Syst. Evol. Microbiol.">
        <title>The Global Catalogue of Microorganisms (GCM) 10K type strain sequencing project: providing services to taxonomists for standard genome sequencing and annotation.</title>
        <authorList>
            <consortium name="The Broad Institute Genomics Platform"/>
            <consortium name="The Broad Institute Genome Sequencing Center for Infectious Disease"/>
            <person name="Wu L."/>
            <person name="Ma J."/>
        </authorList>
    </citation>
    <scope>NUCLEOTIDE SEQUENCE [LARGE SCALE GENOMIC DNA]</scope>
    <source>
        <strain evidence="2">JCM 17326</strain>
    </source>
</reference>
<dbReference type="EMBL" id="BAABDQ010000009">
    <property type="protein sequence ID" value="GAA3560788.1"/>
    <property type="molecule type" value="Genomic_DNA"/>
</dbReference>
<gene>
    <name evidence="1" type="ORF">GCM10022419_046770</name>
</gene>
<organism evidence="1 2">
    <name type="scientific">Nonomuraea rosea</name>
    <dbReference type="NCBI Taxonomy" id="638574"/>
    <lineage>
        <taxon>Bacteria</taxon>
        <taxon>Bacillati</taxon>
        <taxon>Actinomycetota</taxon>
        <taxon>Actinomycetes</taxon>
        <taxon>Streptosporangiales</taxon>
        <taxon>Streptosporangiaceae</taxon>
        <taxon>Nonomuraea</taxon>
    </lineage>
</organism>
<comment type="caution">
    <text evidence="1">The sequence shown here is derived from an EMBL/GenBank/DDBJ whole genome shotgun (WGS) entry which is preliminary data.</text>
</comment>
<evidence type="ECO:0000313" key="1">
    <source>
        <dbReference type="EMBL" id="GAA3560788.1"/>
    </source>
</evidence>
<protein>
    <submittedName>
        <fullName evidence="1">Uncharacterized protein</fullName>
    </submittedName>
</protein>
<name>A0ABP6X5R5_9ACTN</name>